<dbReference type="PROSITE" id="PS51253">
    <property type="entry name" value="HTH_CENPB"/>
    <property type="match status" value="1"/>
</dbReference>
<dbReference type="GO" id="GO:0003677">
    <property type="term" value="F:DNA binding"/>
    <property type="evidence" value="ECO:0007669"/>
    <property type="project" value="UniProtKB-KW"/>
</dbReference>
<keyword evidence="3" id="KW-0539">Nucleus</keyword>
<name>A0A8S9X254_APOLU</name>
<dbReference type="SUPFAM" id="SSF46689">
    <property type="entry name" value="Homeodomain-like"/>
    <property type="match status" value="1"/>
</dbReference>
<sequence>MERDSITLADLLGLGEPDLPPSKKCKKKKKVDRFYSEEHVQMALFEVENGISSLRRAAIKFNVPRSTLVFRRSPKFTKVEKGPRPILSREEEDELASWILQGEKYGAPRKYVHIQNWVQKLLNDHPRDNVPFQDNKPGRGWMKNFMKRHPELNAMRSISFEDHCETVRTLFKVD</sequence>
<dbReference type="OrthoDB" id="6626593at2759"/>
<dbReference type="GO" id="GO:0005634">
    <property type="term" value="C:nucleus"/>
    <property type="evidence" value="ECO:0007669"/>
    <property type="project" value="UniProtKB-SubCell"/>
</dbReference>
<dbReference type="Gene3D" id="1.10.10.60">
    <property type="entry name" value="Homeodomain-like"/>
    <property type="match status" value="1"/>
</dbReference>
<evidence type="ECO:0000256" key="3">
    <source>
        <dbReference type="ARBA" id="ARBA00023242"/>
    </source>
</evidence>
<feature type="domain" description="HTH CENPB-type" evidence="4">
    <location>
        <begin position="79"/>
        <end position="155"/>
    </location>
</feature>
<accession>A0A8S9X254</accession>
<dbReference type="AlphaFoldDB" id="A0A8S9X254"/>
<evidence type="ECO:0000313" key="6">
    <source>
        <dbReference type="Proteomes" id="UP000466442"/>
    </source>
</evidence>
<keyword evidence="2" id="KW-0238">DNA-binding</keyword>
<evidence type="ECO:0000313" key="5">
    <source>
        <dbReference type="EMBL" id="KAF6202448.1"/>
    </source>
</evidence>
<protein>
    <recommendedName>
        <fullName evidence="4">HTH CENPB-type domain-containing protein</fullName>
    </recommendedName>
</protein>
<evidence type="ECO:0000259" key="4">
    <source>
        <dbReference type="PROSITE" id="PS51253"/>
    </source>
</evidence>
<dbReference type="InterPro" id="IPR009057">
    <property type="entry name" value="Homeodomain-like_sf"/>
</dbReference>
<evidence type="ECO:0000256" key="2">
    <source>
        <dbReference type="ARBA" id="ARBA00023125"/>
    </source>
</evidence>
<proteinExistence type="predicted"/>
<dbReference type="Pfam" id="PF05225">
    <property type="entry name" value="HTH_psq"/>
    <property type="match status" value="1"/>
</dbReference>
<evidence type="ECO:0000256" key="1">
    <source>
        <dbReference type="ARBA" id="ARBA00004123"/>
    </source>
</evidence>
<dbReference type="InterPro" id="IPR006600">
    <property type="entry name" value="HTH_CenpB_DNA-bd_dom"/>
</dbReference>
<dbReference type="Pfam" id="PF03221">
    <property type="entry name" value="HTH_Tnp_Tc5"/>
    <property type="match status" value="1"/>
</dbReference>
<reference evidence="5" key="1">
    <citation type="journal article" date="2021" name="Mol. Ecol. Resour.">
        <title>Apolygus lucorum genome provides insights into omnivorousness and mesophyll feeding.</title>
        <authorList>
            <person name="Liu Y."/>
            <person name="Liu H."/>
            <person name="Wang H."/>
            <person name="Huang T."/>
            <person name="Liu B."/>
            <person name="Yang B."/>
            <person name="Yin L."/>
            <person name="Li B."/>
            <person name="Zhang Y."/>
            <person name="Zhang S."/>
            <person name="Jiang F."/>
            <person name="Zhang X."/>
            <person name="Ren Y."/>
            <person name="Wang B."/>
            <person name="Wang S."/>
            <person name="Lu Y."/>
            <person name="Wu K."/>
            <person name="Fan W."/>
            <person name="Wang G."/>
        </authorList>
    </citation>
    <scope>NUCLEOTIDE SEQUENCE</scope>
    <source>
        <strain evidence="5">12Hb</strain>
    </source>
</reference>
<dbReference type="EMBL" id="WIXP02000012">
    <property type="protein sequence ID" value="KAF6202448.1"/>
    <property type="molecule type" value="Genomic_DNA"/>
</dbReference>
<keyword evidence="6" id="KW-1185">Reference proteome</keyword>
<organism evidence="5 6">
    <name type="scientific">Apolygus lucorum</name>
    <name type="common">Small green plant bug</name>
    <name type="synonym">Lygocoris lucorum</name>
    <dbReference type="NCBI Taxonomy" id="248454"/>
    <lineage>
        <taxon>Eukaryota</taxon>
        <taxon>Metazoa</taxon>
        <taxon>Ecdysozoa</taxon>
        <taxon>Arthropoda</taxon>
        <taxon>Hexapoda</taxon>
        <taxon>Insecta</taxon>
        <taxon>Pterygota</taxon>
        <taxon>Neoptera</taxon>
        <taxon>Paraneoptera</taxon>
        <taxon>Hemiptera</taxon>
        <taxon>Heteroptera</taxon>
        <taxon>Panheteroptera</taxon>
        <taxon>Cimicomorpha</taxon>
        <taxon>Miridae</taxon>
        <taxon>Mirini</taxon>
        <taxon>Apolygus</taxon>
    </lineage>
</organism>
<dbReference type="InterPro" id="IPR007889">
    <property type="entry name" value="HTH_Psq"/>
</dbReference>
<gene>
    <name evidence="5" type="ORF">GE061_004848</name>
</gene>
<comment type="subcellular location">
    <subcellularLocation>
        <location evidence="1">Nucleus</location>
    </subcellularLocation>
</comment>
<dbReference type="Proteomes" id="UP000466442">
    <property type="component" value="Linkage Group LG12"/>
</dbReference>
<comment type="caution">
    <text evidence="5">The sequence shown here is derived from an EMBL/GenBank/DDBJ whole genome shotgun (WGS) entry which is preliminary data.</text>
</comment>